<dbReference type="Gene3D" id="3.40.50.1460">
    <property type="match status" value="1"/>
</dbReference>
<dbReference type="SUPFAM" id="SSF52129">
    <property type="entry name" value="Caspase-like"/>
    <property type="match status" value="1"/>
</dbReference>
<feature type="transmembrane region" description="Helical" evidence="2">
    <location>
        <begin position="679"/>
        <end position="698"/>
    </location>
</feature>
<evidence type="ECO:0000256" key="1">
    <source>
        <dbReference type="SAM" id="MobiDB-lite"/>
    </source>
</evidence>
<dbReference type="AlphaFoldDB" id="A0A3A9ZMF2"/>
<evidence type="ECO:0000313" key="4">
    <source>
        <dbReference type="EMBL" id="RKN49490.1"/>
    </source>
</evidence>
<keyword evidence="5" id="KW-1185">Reference proteome</keyword>
<evidence type="ECO:0000313" key="5">
    <source>
        <dbReference type="Proteomes" id="UP000281726"/>
    </source>
</evidence>
<dbReference type="PROSITE" id="PS00018">
    <property type="entry name" value="EF_HAND_1"/>
    <property type="match status" value="1"/>
</dbReference>
<dbReference type="PANTHER" id="PTHR22576:SF37">
    <property type="entry name" value="MUCOSA-ASSOCIATED LYMPHOID TISSUE LYMPHOMA TRANSLOCATION PROTEIN 1"/>
    <property type="match status" value="1"/>
</dbReference>
<dbReference type="NCBIfam" id="NF047832">
    <property type="entry name" value="caspase_w_EACC1"/>
    <property type="match status" value="1"/>
</dbReference>
<reference evidence="4 5" key="1">
    <citation type="journal article" date="2004" name="Syst. Appl. Microbiol.">
        <title>Cryptoendolithic actinomycetes from antarctic sandstone rock samples: Micromonospora endolithica sp. nov. and two isolates related to Micromonospora coerulea Jensen 1932.</title>
        <authorList>
            <person name="Hirsch P."/>
            <person name="Mevs U."/>
            <person name="Kroppenstedt R.M."/>
            <person name="Schumann P."/>
            <person name="Stackebrandt E."/>
        </authorList>
    </citation>
    <scope>NUCLEOTIDE SEQUENCE [LARGE SCALE GENOMIC DNA]</scope>
    <source>
        <strain evidence="4 5">JCM 12677</strain>
    </source>
</reference>
<protein>
    <submittedName>
        <fullName evidence="4">Caspase family protein</fullName>
    </submittedName>
</protein>
<keyword evidence="2" id="KW-1133">Transmembrane helix</keyword>
<dbReference type="GO" id="GO:0004197">
    <property type="term" value="F:cysteine-type endopeptidase activity"/>
    <property type="evidence" value="ECO:0007669"/>
    <property type="project" value="InterPro"/>
</dbReference>
<gene>
    <name evidence="4" type="ORF">D7223_08375</name>
</gene>
<dbReference type="InterPro" id="IPR018247">
    <property type="entry name" value="EF_Hand_1_Ca_BS"/>
</dbReference>
<feature type="domain" description="Peptidase C14 caspase" evidence="3">
    <location>
        <begin position="16"/>
        <end position="237"/>
    </location>
</feature>
<dbReference type="GO" id="GO:0006508">
    <property type="term" value="P:proteolysis"/>
    <property type="evidence" value="ECO:0007669"/>
    <property type="project" value="InterPro"/>
</dbReference>
<organism evidence="4 5">
    <name type="scientific">Micromonospora endolithica</name>
    <dbReference type="NCBI Taxonomy" id="230091"/>
    <lineage>
        <taxon>Bacteria</taxon>
        <taxon>Bacillati</taxon>
        <taxon>Actinomycetota</taxon>
        <taxon>Actinomycetes</taxon>
        <taxon>Micromonosporales</taxon>
        <taxon>Micromonosporaceae</taxon>
        <taxon>Micromonospora</taxon>
    </lineage>
</organism>
<dbReference type="Proteomes" id="UP000281726">
    <property type="component" value="Unassembled WGS sequence"/>
</dbReference>
<name>A0A3A9ZMF2_9ACTN</name>
<sequence length="731" mass="78658">MPPKHRPDAVTGARQRRRALLLGCDSFTDPSLAQLRSPCRDVEELTRVLRSRDTCGYTVTAEVNADSRQAQRAIEGFFSSARITDGMNLLYLSCHGVQDNRGRLYFAFTDTERDYLSSTAVSADWVRERINASRSKATLVLVDCCFSGAFIKGMQARSAGAVSVESLVQDLPRGSGVAVLTASGETEVSFEDAESAEIRPSYFTDAVIAGLATGAADLNRDGQVTVDELYEYVYEQVVSGPSPQRPRRLGMGEGTLVVSNAVQTPASPSTPVIAALPKPARTHPRIADPVLVRGVLGWVSFDGDWIVIGKDGVGNIYKGERRYHVSQLAGIAAKDATRFHHGYFQVVPLGVTPAPVSRFGPHAGRPPMTDDNSVSFSWRVNDAMRSLRHAVQLAVSNVHSGTTIPACTEAASAPHPPPAPGPRTTDARTNTSTTPTVSPAVAARGFQPLPDSHGGVISFVGRLTRQGGSHHEQAATTDIEYHRGKRDASRWVIRLPLHALDTLVSNQFDVVRWLVPWRHQWGRASETPGPVGTPVPSWLVDLAQHLGGHAAPAGSTNSTFIPTPAYLAGFCAGLRGTWVDAVSAQLVPADRVSMAAWLAQPPAKLDLPMPIHEATLHDLENARRRARRAARIRWTLRGLMWASATLLLIMEIAAIAITADGGWTGADGKPTANQTPSAVIANVGCTIPLIALVVIIIVDVRRMRRAQTASATTDPAVTVTNIDQPRTEQQP</sequence>
<feature type="transmembrane region" description="Helical" evidence="2">
    <location>
        <begin position="634"/>
        <end position="659"/>
    </location>
</feature>
<dbReference type="OrthoDB" id="491589at2"/>
<feature type="region of interest" description="Disordered" evidence="1">
    <location>
        <begin position="410"/>
        <end position="437"/>
    </location>
</feature>
<dbReference type="InterPro" id="IPR029030">
    <property type="entry name" value="Caspase-like_dom_sf"/>
</dbReference>
<dbReference type="InterPro" id="IPR011600">
    <property type="entry name" value="Pept_C14_caspase"/>
</dbReference>
<proteinExistence type="predicted"/>
<dbReference type="Pfam" id="PF00656">
    <property type="entry name" value="Peptidase_C14"/>
    <property type="match status" value="1"/>
</dbReference>
<dbReference type="PANTHER" id="PTHR22576">
    <property type="entry name" value="MUCOSA ASSOCIATED LYMPHOID TISSUE LYMPHOMA TRANSLOCATION PROTEIN 1/PARACASPASE"/>
    <property type="match status" value="1"/>
</dbReference>
<feature type="compositionally biased region" description="Low complexity" evidence="1">
    <location>
        <begin position="422"/>
        <end position="436"/>
    </location>
</feature>
<dbReference type="EMBL" id="RBAK01000002">
    <property type="protein sequence ID" value="RKN49490.1"/>
    <property type="molecule type" value="Genomic_DNA"/>
</dbReference>
<comment type="caution">
    <text evidence="4">The sequence shown here is derived from an EMBL/GenBank/DDBJ whole genome shotgun (WGS) entry which is preliminary data.</text>
</comment>
<keyword evidence="2" id="KW-0472">Membrane</keyword>
<dbReference type="InterPro" id="IPR052039">
    <property type="entry name" value="Caspase-related_regulators"/>
</dbReference>
<evidence type="ECO:0000256" key="2">
    <source>
        <dbReference type="SAM" id="Phobius"/>
    </source>
</evidence>
<evidence type="ECO:0000259" key="3">
    <source>
        <dbReference type="Pfam" id="PF00656"/>
    </source>
</evidence>
<feature type="region of interest" description="Disordered" evidence="1">
    <location>
        <begin position="709"/>
        <end position="731"/>
    </location>
</feature>
<accession>A0A3A9ZMF2</accession>
<keyword evidence="2" id="KW-0812">Transmembrane</keyword>